<accession>A0AAN7MLA3</accession>
<feature type="region of interest" description="Disordered" evidence="2">
    <location>
        <begin position="168"/>
        <end position="187"/>
    </location>
</feature>
<proteinExistence type="predicted"/>
<evidence type="ECO:0000313" key="3">
    <source>
        <dbReference type="EMBL" id="KAK4806381.1"/>
    </source>
</evidence>
<keyword evidence="1" id="KW-0175">Coiled coil</keyword>
<evidence type="ECO:0000256" key="2">
    <source>
        <dbReference type="SAM" id="MobiDB-lite"/>
    </source>
</evidence>
<protein>
    <submittedName>
        <fullName evidence="3">Uncharacterized protein</fullName>
    </submittedName>
</protein>
<dbReference type="EMBL" id="JAUNZN010000042">
    <property type="protein sequence ID" value="KAK4806381.1"/>
    <property type="molecule type" value="Genomic_DNA"/>
</dbReference>
<evidence type="ECO:0000313" key="4">
    <source>
        <dbReference type="Proteomes" id="UP001333110"/>
    </source>
</evidence>
<gene>
    <name evidence="3" type="ORF">QYF61_016231</name>
</gene>
<reference evidence="3 4" key="1">
    <citation type="journal article" date="2023" name="J. Hered.">
        <title>Chromosome-level genome of the wood stork (Mycteria americana) provides insight into avian chromosome evolution.</title>
        <authorList>
            <person name="Flamio R. Jr."/>
            <person name="Ramstad K.M."/>
        </authorList>
    </citation>
    <scope>NUCLEOTIDE SEQUENCE [LARGE SCALE GENOMIC DNA]</scope>
    <source>
        <strain evidence="3">JAX WOST 10</strain>
    </source>
</reference>
<organism evidence="3 4">
    <name type="scientific">Mycteria americana</name>
    <name type="common">Wood stork</name>
    <dbReference type="NCBI Taxonomy" id="33587"/>
    <lineage>
        <taxon>Eukaryota</taxon>
        <taxon>Metazoa</taxon>
        <taxon>Chordata</taxon>
        <taxon>Craniata</taxon>
        <taxon>Vertebrata</taxon>
        <taxon>Euteleostomi</taxon>
        <taxon>Archelosauria</taxon>
        <taxon>Archosauria</taxon>
        <taxon>Dinosauria</taxon>
        <taxon>Saurischia</taxon>
        <taxon>Theropoda</taxon>
        <taxon>Coelurosauria</taxon>
        <taxon>Aves</taxon>
        <taxon>Neognathae</taxon>
        <taxon>Neoaves</taxon>
        <taxon>Aequornithes</taxon>
        <taxon>Ciconiiformes</taxon>
        <taxon>Ciconiidae</taxon>
        <taxon>Mycteria</taxon>
    </lineage>
</organism>
<sequence length="458" mass="51716">MVMQSVHLQPMEDQVGRRASSITDYLWKHGISPSPKFSEAWAHDNGCDWEAVKEQLKVAKGHIKDGKGKGILCKMLATCLEAAYQYRKKNNKMEQDQKEEIEGRKAAELVLSLKTDQLQKQLQEEKEVTQKLEEKIEVMLMQAPHPPNAMQIRKLMVSPEDWDDEILGDPNDHEKGNVNPLPLSDSSEYKPRPIIKAEYFEGTLGAGQRYSMQSTPWDALQWARLQEKYSRKPGETETEYLWRVCLSSGDQIMLSGDKANGYWGLGVFLNLGPDPTDEAQSITSRVAYWAGGIDALDRGEPSIIPICSLSELSTAVTKAACTQAMHKHGEPNDTLIPATVEYTMLKPLSRGALAILKPYLIVKQDETKRDREQNEEFDSDDPHRQLPTRAELMHEIGRLQCVYSAQPPRSLIQRLLNIPQYLISTASQNGISEVIADLEKRHIISGTHFPYNSPVRPL</sequence>
<evidence type="ECO:0000256" key="1">
    <source>
        <dbReference type="SAM" id="Coils"/>
    </source>
</evidence>
<name>A0AAN7MLA3_MYCAM</name>
<keyword evidence="4" id="KW-1185">Reference proteome</keyword>
<dbReference type="AlphaFoldDB" id="A0AAN7MLA3"/>
<dbReference type="Proteomes" id="UP001333110">
    <property type="component" value="Unassembled WGS sequence"/>
</dbReference>
<comment type="caution">
    <text evidence="3">The sequence shown here is derived from an EMBL/GenBank/DDBJ whole genome shotgun (WGS) entry which is preliminary data.</text>
</comment>
<feature type="coiled-coil region" evidence="1">
    <location>
        <begin position="115"/>
        <end position="142"/>
    </location>
</feature>